<dbReference type="HAMAP" id="MF_00651">
    <property type="entry name" value="Nuclease_YqgF"/>
    <property type="match status" value="1"/>
</dbReference>
<comment type="function">
    <text evidence="5">Could be a nuclease involved in processing of the 5'-end of pre-16S rRNA.</text>
</comment>
<dbReference type="GO" id="GO:0005829">
    <property type="term" value="C:cytosol"/>
    <property type="evidence" value="ECO:0007669"/>
    <property type="project" value="TreeGrafter"/>
</dbReference>
<reference evidence="8 9" key="1">
    <citation type="submission" date="2018-03" db="EMBL/GenBank/DDBJ databases">
        <title>Genomic Encyclopedia of Archaeal and Bacterial Type Strains, Phase II (KMG-II): from individual species to whole genera.</title>
        <authorList>
            <person name="Goeker M."/>
        </authorList>
    </citation>
    <scope>NUCLEOTIDE SEQUENCE [LARGE SCALE GENOMIC DNA]</scope>
    <source>
        <strain evidence="8 9">DSM 44889</strain>
    </source>
</reference>
<dbReference type="GO" id="GO:0016788">
    <property type="term" value="F:hydrolase activity, acting on ester bonds"/>
    <property type="evidence" value="ECO:0007669"/>
    <property type="project" value="UniProtKB-UniRule"/>
</dbReference>
<dbReference type="SMART" id="SM00732">
    <property type="entry name" value="YqgFc"/>
    <property type="match status" value="1"/>
</dbReference>
<dbReference type="Pfam" id="PF03652">
    <property type="entry name" value="RuvX"/>
    <property type="match status" value="1"/>
</dbReference>
<dbReference type="InterPro" id="IPR006641">
    <property type="entry name" value="YqgF/RNaseH-like_dom"/>
</dbReference>
<dbReference type="NCBIfam" id="TIGR00250">
    <property type="entry name" value="RNAse_H_YqgF"/>
    <property type="match status" value="1"/>
</dbReference>
<dbReference type="GO" id="GO:0004518">
    <property type="term" value="F:nuclease activity"/>
    <property type="evidence" value="ECO:0007669"/>
    <property type="project" value="UniProtKB-KW"/>
</dbReference>
<evidence type="ECO:0000256" key="6">
    <source>
        <dbReference type="SAM" id="MobiDB-lite"/>
    </source>
</evidence>
<evidence type="ECO:0000256" key="1">
    <source>
        <dbReference type="ARBA" id="ARBA00022490"/>
    </source>
</evidence>
<evidence type="ECO:0000313" key="9">
    <source>
        <dbReference type="Proteomes" id="UP000245469"/>
    </source>
</evidence>
<dbReference type="PANTHER" id="PTHR33317">
    <property type="entry name" value="POLYNUCLEOTIDYL TRANSFERASE, RIBONUCLEASE H-LIKE SUPERFAMILY PROTEIN"/>
    <property type="match status" value="1"/>
</dbReference>
<accession>A0A316ADY3</accession>
<dbReference type="Gene3D" id="3.30.420.140">
    <property type="entry name" value="YqgF/RNase H-like domain"/>
    <property type="match status" value="1"/>
</dbReference>
<evidence type="ECO:0000256" key="3">
    <source>
        <dbReference type="ARBA" id="ARBA00022722"/>
    </source>
</evidence>
<evidence type="ECO:0000313" key="8">
    <source>
        <dbReference type="EMBL" id="PWJ47987.1"/>
    </source>
</evidence>
<proteinExistence type="inferred from homology"/>
<feature type="region of interest" description="Disordered" evidence="6">
    <location>
        <begin position="139"/>
        <end position="158"/>
    </location>
</feature>
<gene>
    <name evidence="8" type="ORF">BXY45_13311</name>
</gene>
<sequence length="158" mass="16468">MRRGVRLGVDVGSVRVGLAASDPSGFIATPVETLKRDRAQGSDLRRIVTEVAERDVVEIIVGLPVSLSGREGPAAAAVRDYAAELAGRVVPVPVRLVDERLSTVSAHQALTASGRSGRRHREVVDQVAAVLILQTALDAERATGRPPGSTVDPGPAPG</sequence>
<dbReference type="CDD" id="cd16964">
    <property type="entry name" value="YqgF"/>
    <property type="match status" value="1"/>
</dbReference>
<dbReference type="Proteomes" id="UP000245469">
    <property type="component" value="Unassembled WGS sequence"/>
</dbReference>
<dbReference type="InterPro" id="IPR005227">
    <property type="entry name" value="YqgF"/>
</dbReference>
<feature type="domain" description="YqgF/RNase H-like" evidence="7">
    <location>
        <begin position="4"/>
        <end position="106"/>
    </location>
</feature>
<comment type="similarity">
    <text evidence="5">Belongs to the YqgF HJR family.</text>
</comment>
<dbReference type="RefSeq" id="WP_109776179.1">
    <property type="nucleotide sequence ID" value="NZ_QGDQ01000033.1"/>
</dbReference>
<evidence type="ECO:0000256" key="5">
    <source>
        <dbReference type="HAMAP-Rule" id="MF_00651"/>
    </source>
</evidence>
<keyword evidence="3 5" id="KW-0540">Nuclease</keyword>
<keyword evidence="1 5" id="KW-0963">Cytoplasm</keyword>
<evidence type="ECO:0000256" key="4">
    <source>
        <dbReference type="ARBA" id="ARBA00022801"/>
    </source>
</evidence>
<dbReference type="GO" id="GO:0000967">
    <property type="term" value="P:rRNA 5'-end processing"/>
    <property type="evidence" value="ECO:0007669"/>
    <property type="project" value="UniProtKB-UniRule"/>
</dbReference>
<dbReference type="InterPro" id="IPR012337">
    <property type="entry name" value="RNaseH-like_sf"/>
</dbReference>
<dbReference type="SUPFAM" id="SSF53098">
    <property type="entry name" value="Ribonuclease H-like"/>
    <property type="match status" value="1"/>
</dbReference>
<dbReference type="OrthoDB" id="9790539at2"/>
<comment type="subcellular location">
    <subcellularLocation>
        <location evidence="5">Cytoplasm</location>
    </subcellularLocation>
</comment>
<protein>
    <recommendedName>
        <fullName evidence="5">Putative pre-16S rRNA nuclease</fullName>
        <ecNumber evidence="5">3.1.-.-</ecNumber>
    </recommendedName>
</protein>
<keyword evidence="2 5" id="KW-0690">Ribosome biogenesis</keyword>
<keyword evidence="9" id="KW-1185">Reference proteome</keyword>
<keyword evidence="4 5" id="KW-0378">Hydrolase</keyword>
<dbReference type="EC" id="3.1.-.-" evidence="5"/>
<evidence type="ECO:0000256" key="2">
    <source>
        <dbReference type="ARBA" id="ARBA00022517"/>
    </source>
</evidence>
<name>A0A316ADY3_9ACTN</name>
<dbReference type="EMBL" id="QGDQ01000033">
    <property type="protein sequence ID" value="PWJ47987.1"/>
    <property type="molecule type" value="Genomic_DNA"/>
</dbReference>
<comment type="caution">
    <text evidence="8">The sequence shown here is derived from an EMBL/GenBank/DDBJ whole genome shotgun (WGS) entry which is preliminary data.</text>
</comment>
<dbReference type="InterPro" id="IPR037027">
    <property type="entry name" value="YqgF/RNaseH-like_dom_sf"/>
</dbReference>
<dbReference type="AlphaFoldDB" id="A0A316ADY3"/>
<organism evidence="8 9">
    <name type="scientific">Quadrisphaera granulorum</name>
    <dbReference type="NCBI Taxonomy" id="317664"/>
    <lineage>
        <taxon>Bacteria</taxon>
        <taxon>Bacillati</taxon>
        <taxon>Actinomycetota</taxon>
        <taxon>Actinomycetes</taxon>
        <taxon>Kineosporiales</taxon>
        <taxon>Kineosporiaceae</taxon>
        <taxon>Quadrisphaera</taxon>
    </lineage>
</organism>
<evidence type="ECO:0000259" key="7">
    <source>
        <dbReference type="SMART" id="SM00732"/>
    </source>
</evidence>
<dbReference type="PANTHER" id="PTHR33317:SF4">
    <property type="entry name" value="POLYNUCLEOTIDYL TRANSFERASE, RIBONUCLEASE H-LIKE SUPERFAMILY PROTEIN"/>
    <property type="match status" value="1"/>
</dbReference>